<feature type="transmembrane region" description="Helical" evidence="5">
    <location>
        <begin position="431"/>
        <end position="448"/>
    </location>
</feature>
<accession>A0A3L8P3H8</accession>
<feature type="transmembrane region" description="Helical" evidence="5">
    <location>
        <begin position="460"/>
        <end position="478"/>
    </location>
</feature>
<feature type="domain" description="Major facilitator superfamily (MFS) profile" evidence="6">
    <location>
        <begin position="30"/>
        <end position="483"/>
    </location>
</feature>
<dbReference type="InterPro" id="IPR020846">
    <property type="entry name" value="MFS_dom"/>
</dbReference>
<dbReference type="Pfam" id="PF07690">
    <property type="entry name" value="MFS_1"/>
    <property type="match status" value="1"/>
</dbReference>
<dbReference type="InterPro" id="IPR036259">
    <property type="entry name" value="MFS_trans_sf"/>
</dbReference>
<name>A0A3L8P3H8_9ACTN</name>
<dbReference type="GO" id="GO:0005886">
    <property type="term" value="C:plasma membrane"/>
    <property type="evidence" value="ECO:0007669"/>
    <property type="project" value="UniProtKB-SubCell"/>
</dbReference>
<evidence type="ECO:0000256" key="5">
    <source>
        <dbReference type="SAM" id="Phobius"/>
    </source>
</evidence>
<dbReference type="SUPFAM" id="SSF103473">
    <property type="entry name" value="MFS general substrate transporter"/>
    <property type="match status" value="2"/>
</dbReference>
<evidence type="ECO:0000313" key="8">
    <source>
        <dbReference type="Proteomes" id="UP000281708"/>
    </source>
</evidence>
<dbReference type="RefSeq" id="WP_121805580.1">
    <property type="nucleotide sequence ID" value="NZ_RDBE01000006.1"/>
</dbReference>
<keyword evidence="4 5" id="KW-0472">Membrane</keyword>
<dbReference type="OrthoDB" id="7375466at2"/>
<evidence type="ECO:0000259" key="6">
    <source>
        <dbReference type="PROSITE" id="PS50850"/>
    </source>
</evidence>
<comment type="subcellular location">
    <subcellularLocation>
        <location evidence="1">Cell membrane</location>
        <topology evidence="1">Multi-pass membrane protein</topology>
    </subcellularLocation>
</comment>
<feature type="transmembrane region" description="Helical" evidence="5">
    <location>
        <begin position="121"/>
        <end position="142"/>
    </location>
</feature>
<dbReference type="Gene3D" id="1.20.1720.10">
    <property type="entry name" value="Multidrug resistance protein D"/>
    <property type="match status" value="1"/>
</dbReference>
<feature type="transmembrane region" description="Helical" evidence="5">
    <location>
        <begin position="154"/>
        <end position="176"/>
    </location>
</feature>
<dbReference type="GO" id="GO:0022857">
    <property type="term" value="F:transmembrane transporter activity"/>
    <property type="evidence" value="ECO:0007669"/>
    <property type="project" value="InterPro"/>
</dbReference>
<feature type="transmembrane region" description="Helical" evidence="5">
    <location>
        <begin position="222"/>
        <end position="240"/>
    </location>
</feature>
<feature type="transmembrane region" description="Helical" evidence="5">
    <location>
        <begin position="64"/>
        <end position="84"/>
    </location>
</feature>
<feature type="transmembrane region" description="Helical" evidence="5">
    <location>
        <begin position="328"/>
        <end position="349"/>
    </location>
</feature>
<feature type="transmembrane region" description="Helical" evidence="5">
    <location>
        <begin position="28"/>
        <end position="52"/>
    </location>
</feature>
<reference evidence="7 8" key="1">
    <citation type="submission" date="2018-10" db="EMBL/GenBank/DDBJ databases">
        <title>Marmoricola sp. 4Q3S-7 whole genome shotgun sequence.</title>
        <authorList>
            <person name="Li F."/>
        </authorList>
    </citation>
    <scope>NUCLEOTIDE SEQUENCE [LARGE SCALE GENOMIC DNA]</scope>
    <source>
        <strain evidence="7 8">4Q3S-7</strain>
    </source>
</reference>
<evidence type="ECO:0000256" key="1">
    <source>
        <dbReference type="ARBA" id="ARBA00004651"/>
    </source>
</evidence>
<protein>
    <submittedName>
        <fullName evidence="7">MFS transporter</fullName>
    </submittedName>
</protein>
<keyword evidence="8" id="KW-1185">Reference proteome</keyword>
<keyword evidence="2 5" id="KW-0812">Transmembrane</keyword>
<gene>
    <name evidence="7" type="ORF">D9V37_07950</name>
</gene>
<evidence type="ECO:0000256" key="3">
    <source>
        <dbReference type="ARBA" id="ARBA00022989"/>
    </source>
</evidence>
<sequence length="486" mass="50053">MTTLTDAPVTGAAVPVAAPQQETASRPWLAFSAVIAAIVLNVLDSTIVNVAAPSVQRDLGMSSASLEWVAAGYTLALAVGLIAAARLGDRVGRRRLFLRGLTGFLATSVLCSAAWSAEVLVGGRVLQGVAAALMVPQCFGLIRDIFGPARMAAPFAALGPVIGLSTILGPVAAGLLMKADLFGSDWRMLFLINLPIGLFSLVVGLGTLPAPAPSHAGSRPDVVGTLLVAMMSFLVVFPLVDGRTLGWPAWVFGVLAAAVPVAGLLAAHQRRRIRAGRSTLIETSLLTKRSYVSGIVFTLFFFGSVIGFSLAIGLFLQVGLGFSALRASLYLAAMAVGAFLGAGVGAWAATAIGRPILHVGLTLMAAGTLVLWVALDHATGEVGVGSLAPGLAVFGLGMGMIFVPLFSIIISEVEDHEVGSASGLLESLQQLGASLGVAVLATLFFDRLELGRPLVAAQDTLLAVVGAIAIAWLLGWLLPRRARAEA</sequence>
<feature type="transmembrane region" description="Helical" evidence="5">
    <location>
        <begin position="291"/>
        <end position="316"/>
    </location>
</feature>
<dbReference type="PANTHER" id="PTHR42718:SF39">
    <property type="entry name" value="ACTINORHODIN TRANSPORTER-RELATED"/>
    <property type="match status" value="1"/>
</dbReference>
<feature type="transmembrane region" description="Helical" evidence="5">
    <location>
        <begin position="96"/>
        <end position="115"/>
    </location>
</feature>
<dbReference type="Proteomes" id="UP000281708">
    <property type="component" value="Unassembled WGS sequence"/>
</dbReference>
<feature type="transmembrane region" description="Helical" evidence="5">
    <location>
        <begin position="387"/>
        <end position="410"/>
    </location>
</feature>
<comment type="caution">
    <text evidence="7">The sequence shown here is derived from an EMBL/GenBank/DDBJ whole genome shotgun (WGS) entry which is preliminary data.</text>
</comment>
<evidence type="ECO:0000256" key="4">
    <source>
        <dbReference type="ARBA" id="ARBA00023136"/>
    </source>
</evidence>
<evidence type="ECO:0000313" key="7">
    <source>
        <dbReference type="EMBL" id="RLV49815.1"/>
    </source>
</evidence>
<dbReference type="PANTHER" id="PTHR42718">
    <property type="entry name" value="MAJOR FACILITATOR SUPERFAMILY MULTIDRUG TRANSPORTER MFSC"/>
    <property type="match status" value="1"/>
</dbReference>
<dbReference type="Gene3D" id="1.20.1250.20">
    <property type="entry name" value="MFS general substrate transporter like domains"/>
    <property type="match status" value="1"/>
</dbReference>
<feature type="transmembrane region" description="Helical" evidence="5">
    <location>
        <begin position="356"/>
        <end position="375"/>
    </location>
</feature>
<dbReference type="InterPro" id="IPR011701">
    <property type="entry name" value="MFS"/>
</dbReference>
<dbReference type="AlphaFoldDB" id="A0A3L8P3H8"/>
<feature type="transmembrane region" description="Helical" evidence="5">
    <location>
        <begin position="246"/>
        <end position="267"/>
    </location>
</feature>
<keyword evidence="3 5" id="KW-1133">Transmembrane helix</keyword>
<feature type="transmembrane region" description="Helical" evidence="5">
    <location>
        <begin position="188"/>
        <end position="210"/>
    </location>
</feature>
<dbReference type="CDD" id="cd17321">
    <property type="entry name" value="MFS_MMR_MDR_like"/>
    <property type="match status" value="1"/>
</dbReference>
<proteinExistence type="predicted"/>
<organism evidence="7 8">
    <name type="scientific">Nocardioides mangrovicus</name>
    <dbReference type="NCBI Taxonomy" id="2478913"/>
    <lineage>
        <taxon>Bacteria</taxon>
        <taxon>Bacillati</taxon>
        <taxon>Actinomycetota</taxon>
        <taxon>Actinomycetes</taxon>
        <taxon>Propionibacteriales</taxon>
        <taxon>Nocardioidaceae</taxon>
        <taxon>Nocardioides</taxon>
    </lineage>
</organism>
<evidence type="ECO:0000256" key="2">
    <source>
        <dbReference type="ARBA" id="ARBA00022692"/>
    </source>
</evidence>
<dbReference type="PROSITE" id="PS50850">
    <property type="entry name" value="MFS"/>
    <property type="match status" value="1"/>
</dbReference>
<dbReference type="EMBL" id="RDBE01000006">
    <property type="protein sequence ID" value="RLV49815.1"/>
    <property type="molecule type" value="Genomic_DNA"/>
</dbReference>